<organism evidence="1 2">
    <name type="scientific">Zarea fungicola</name>
    <dbReference type="NCBI Taxonomy" id="93591"/>
    <lineage>
        <taxon>Eukaryota</taxon>
        <taxon>Fungi</taxon>
        <taxon>Dikarya</taxon>
        <taxon>Ascomycota</taxon>
        <taxon>Pezizomycotina</taxon>
        <taxon>Sordariomycetes</taxon>
        <taxon>Hypocreomycetidae</taxon>
        <taxon>Hypocreales</taxon>
        <taxon>Cordycipitaceae</taxon>
        <taxon>Zarea</taxon>
    </lineage>
</organism>
<reference evidence="1" key="1">
    <citation type="submission" date="2022-08" db="EMBL/GenBank/DDBJ databases">
        <title>Genome Sequence of Lecanicillium fungicola.</title>
        <authorList>
            <person name="Buettner E."/>
        </authorList>
    </citation>
    <scope>NUCLEOTIDE SEQUENCE</scope>
    <source>
        <strain evidence="1">Babe33</strain>
    </source>
</reference>
<sequence length="282" mass="31481">MSPAFLDEATSSGGLGAGQNTVQRLPSMSNQIDDYFSPTSGPNPLISSELSLFSTMERHTSERRKDFTVPQNLLSQDEDMANDTLMPSPLLPLAFDCQLLSENATDRNTVTNCFEDMPNASGKVASGSTDFLDVMQICHEIHKCSQDYSLNLCVEIERTKILAISCTIDKLLQKVLMIPQEQKNLQDRKEQYCWTILRVAVDEAVEITADLVSFNLQIGEQRSASRQCNRIIQADQWSSPIPSAELANSQLDIMMLLCRLDHSLFHFAPAVASHADARKQHR</sequence>
<dbReference type="EMBL" id="JANJQO010000145">
    <property type="protein sequence ID" value="KAJ2981216.1"/>
    <property type="molecule type" value="Genomic_DNA"/>
</dbReference>
<comment type="caution">
    <text evidence="1">The sequence shown here is derived from an EMBL/GenBank/DDBJ whole genome shotgun (WGS) entry which is preliminary data.</text>
</comment>
<keyword evidence="2" id="KW-1185">Reference proteome</keyword>
<evidence type="ECO:0000313" key="2">
    <source>
        <dbReference type="Proteomes" id="UP001143910"/>
    </source>
</evidence>
<accession>A0ACC1NRK0</accession>
<dbReference type="Proteomes" id="UP001143910">
    <property type="component" value="Unassembled WGS sequence"/>
</dbReference>
<protein>
    <submittedName>
        <fullName evidence="1">Uncharacterized protein</fullName>
    </submittedName>
</protein>
<name>A0ACC1NRK0_9HYPO</name>
<evidence type="ECO:0000313" key="1">
    <source>
        <dbReference type="EMBL" id="KAJ2981216.1"/>
    </source>
</evidence>
<proteinExistence type="predicted"/>
<gene>
    <name evidence="1" type="ORF">NQ176_g2162</name>
</gene>